<name>A0ABU8WTT2_9BURK</name>
<dbReference type="Proteomes" id="UP001385892">
    <property type="component" value="Unassembled WGS sequence"/>
</dbReference>
<protein>
    <submittedName>
        <fullName evidence="1">Uncharacterized protein</fullName>
    </submittedName>
</protein>
<keyword evidence="2" id="KW-1185">Reference proteome</keyword>
<dbReference type="EMBL" id="JBBKZT010000018">
    <property type="protein sequence ID" value="MEJ8850963.1"/>
    <property type="molecule type" value="Genomic_DNA"/>
</dbReference>
<evidence type="ECO:0000313" key="1">
    <source>
        <dbReference type="EMBL" id="MEJ8850963.1"/>
    </source>
</evidence>
<evidence type="ECO:0000313" key="2">
    <source>
        <dbReference type="Proteomes" id="UP001385892"/>
    </source>
</evidence>
<organism evidence="1 2">
    <name type="scientific">Variovorax rhizosphaerae</name>
    <dbReference type="NCBI Taxonomy" id="1836200"/>
    <lineage>
        <taxon>Bacteria</taxon>
        <taxon>Pseudomonadati</taxon>
        <taxon>Pseudomonadota</taxon>
        <taxon>Betaproteobacteria</taxon>
        <taxon>Burkholderiales</taxon>
        <taxon>Comamonadaceae</taxon>
        <taxon>Variovorax</taxon>
    </lineage>
</organism>
<proteinExistence type="predicted"/>
<comment type="caution">
    <text evidence="1">The sequence shown here is derived from an EMBL/GenBank/DDBJ whole genome shotgun (WGS) entry which is preliminary data.</text>
</comment>
<sequence>MSAVWEAIEHDVRRVLGAIECVDGSTGARVGHPLQLQAQDARFVRNVSGLYALVAWAPLAAHADTFTAPPATPAIGSQALAVRITDPSGLYMPRDARMLLPRDPNPFNATLPDSLFQPQRVPMMRSATAPLGHNWSTLFVNVSAGNGDALGGALIEVVNAAAELLAGGVSDWRGECVLPVVGIPVTTWGDGEDAVVVDQVPATVRVRWPGTVGTRVAQDLVAIGRPPARLPIIDPDNLPAVPAPVSGTPIDIQLTAGRAQSLRTVLAVP</sequence>
<accession>A0ABU8WTT2</accession>
<reference evidence="1 2" key="1">
    <citation type="submission" date="2024-03" db="EMBL/GenBank/DDBJ databases">
        <title>Novel species of the genus Variovorax.</title>
        <authorList>
            <person name="Liu Q."/>
            <person name="Xin Y.-H."/>
        </authorList>
    </citation>
    <scope>NUCLEOTIDE SEQUENCE [LARGE SCALE GENOMIC DNA]</scope>
    <source>
        <strain evidence="1 2">KACC 18900</strain>
    </source>
</reference>
<gene>
    <name evidence="1" type="ORF">WKW82_30280</name>
</gene>
<dbReference type="RefSeq" id="WP_340346454.1">
    <property type="nucleotide sequence ID" value="NZ_JBBKZT010000018.1"/>
</dbReference>